<dbReference type="EMBL" id="CAJJDN010000045">
    <property type="protein sequence ID" value="CAD8083509.1"/>
    <property type="molecule type" value="Genomic_DNA"/>
</dbReference>
<sequence>MYNTQAVQILQSCHNLTEHIYHCVLLQLTKFIQLREQISTITKFLNQQDNVPIKFKCFF</sequence>
<name>A0A8S1MUZ0_9CILI</name>
<evidence type="ECO:0000313" key="1">
    <source>
        <dbReference type="EMBL" id="CAD8083509.1"/>
    </source>
</evidence>
<proteinExistence type="predicted"/>
<protein>
    <submittedName>
        <fullName evidence="1">Uncharacterized protein</fullName>
    </submittedName>
</protein>
<organism evidence="1 2">
    <name type="scientific">Paramecium sonneborni</name>
    <dbReference type="NCBI Taxonomy" id="65129"/>
    <lineage>
        <taxon>Eukaryota</taxon>
        <taxon>Sar</taxon>
        <taxon>Alveolata</taxon>
        <taxon>Ciliophora</taxon>
        <taxon>Intramacronucleata</taxon>
        <taxon>Oligohymenophorea</taxon>
        <taxon>Peniculida</taxon>
        <taxon>Parameciidae</taxon>
        <taxon>Paramecium</taxon>
    </lineage>
</organism>
<comment type="caution">
    <text evidence="1">The sequence shown here is derived from an EMBL/GenBank/DDBJ whole genome shotgun (WGS) entry which is preliminary data.</text>
</comment>
<evidence type="ECO:0000313" key="2">
    <source>
        <dbReference type="Proteomes" id="UP000692954"/>
    </source>
</evidence>
<dbReference type="Proteomes" id="UP000692954">
    <property type="component" value="Unassembled WGS sequence"/>
</dbReference>
<gene>
    <name evidence="1" type="ORF">PSON_ATCC_30995.1.T0450121</name>
</gene>
<accession>A0A8S1MUZ0</accession>
<reference evidence="1" key="1">
    <citation type="submission" date="2021-01" db="EMBL/GenBank/DDBJ databases">
        <authorList>
            <consortium name="Genoscope - CEA"/>
            <person name="William W."/>
        </authorList>
    </citation>
    <scope>NUCLEOTIDE SEQUENCE</scope>
</reference>
<dbReference type="AlphaFoldDB" id="A0A8S1MUZ0"/>
<keyword evidence="2" id="KW-1185">Reference proteome</keyword>